<dbReference type="OMA" id="ESYDLIC"/>
<dbReference type="Proteomes" id="UP000017836">
    <property type="component" value="Unassembled WGS sequence"/>
</dbReference>
<dbReference type="PROSITE" id="PS51375">
    <property type="entry name" value="PPR"/>
    <property type="match status" value="3"/>
</dbReference>
<dbReference type="NCBIfam" id="TIGR00756">
    <property type="entry name" value="PPR"/>
    <property type="match status" value="3"/>
</dbReference>
<dbReference type="Pfam" id="PF13041">
    <property type="entry name" value="PPR_2"/>
    <property type="match status" value="2"/>
</dbReference>
<dbReference type="AlphaFoldDB" id="W1PQD0"/>
<dbReference type="FunFam" id="1.25.40.10:FF:000452">
    <property type="entry name" value="pentatricopeptide repeat-containing protein At2g03880, mitochondrial"/>
    <property type="match status" value="1"/>
</dbReference>
<gene>
    <name evidence="3" type="ORF">AMTR_s00029p00062420</name>
</gene>
<dbReference type="EMBL" id="KI392980">
    <property type="protein sequence ID" value="ERN09425.1"/>
    <property type="molecule type" value="Genomic_DNA"/>
</dbReference>
<sequence>MIRHGWFRKGGYQMQAMNIYQQITISSVILPNVASYVTSPLPISSIIKKTNSQNLNSLHDGSHPSSKIIALCSERKLNEALQMLRSLDSKVMILHPNVYSMILQLCIELKSTKQGTLVHDHLLRSGVQSNVHLNTKFIVFYAKSGDLEMAKQVFDGMPERTVVSWTALISGYSQHGFSSDALDLFNLMRIAGVKANQFTYASVVRACTCFTCIKHGYQVQACIMKTRFYNDIFVRCALVDMHAKCGCIDDARCLFDGMERRDLVSWNAIIGGYIAHGLIESALGLFRSMLDEGMTPDQFTLASILASCGIIEDLIGAQQLHGLIIQLGLESDKMISGALVHAYAKCKSLESAKRLYNSIADKEKDLITTTALMTGYAQNHGRAHYASAMELFHEIHGQDMKMDDVILSSILSICGSVASLSLGKQVHAHVVKYRPRPDVALGNALVDMYAKSGELRDARRAFDEMPETNVISWSSMIAAYGCHGFAIVEWLKGDGLGLKPWSMGVI</sequence>
<organism evidence="3 4">
    <name type="scientific">Amborella trichopoda</name>
    <dbReference type="NCBI Taxonomy" id="13333"/>
    <lineage>
        <taxon>Eukaryota</taxon>
        <taxon>Viridiplantae</taxon>
        <taxon>Streptophyta</taxon>
        <taxon>Embryophyta</taxon>
        <taxon>Tracheophyta</taxon>
        <taxon>Spermatophyta</taxon>
        <taxon>Magnoliopsida</taxon>
        <taxon>Amborellales</taxon>
        <taxon>Amborellaceae</taxon>
        <taxon>Amborella</taxon>
    </lineage>
</organism>
<evidence type="ECO:0008006" key="5">
    <source>
        <dbReference type="Google" id="ProtNLM"/>
    </source>
</evidence>
<feature type="repeat" description="PPR" evidence="2">
    <location>
        <begin position="161"/>
        <end position="195"/>
    </location>
</feature>
<dbReference type="eggNOG" id="KOG4197">
    <property type="taxonomic scope" value="Eukaryota"/>
</dbReference>
<dbReference type="HOGENOM" id="CLU_002706_0_1_1"/>
<dbReference type="FunFam" id="1.25.40.10:FF:000344">
    <property type="entry name" value="Pentatricopeptide repeat-containing protein"/>
    <property type="match status" value="1"/>
</dbReference>
<evidence type="ECO:0000313" key="3">
    <source>
        <dbReference type="EMBL" id="ERN09425.1"/>
    </source>
</evidence>
<name>W1PQD0_AMBTC</name>
<proteinExistence type="predicted"/>
<evidence type="ECO:0000256" key="2">
    <source>
        <dbReference type="PROSITE-ProRule" id="PRU00708"/>
    </source>
</evidence>
<dbReference type="Gene3D" id="1.25.40.10">
    <property type="entry name" value="Tetratricopeptide repeat domain"/>
    <property type="match status" value="4"/>
</dbReference>
<feature type="repeat" description="PPR" evidence="2">
    <location>
        <begin position="262"/>
        <end position="296"/>
    </location>
</feature>
<dbReference type="PANTHER" id="PTHR47926">
    <property type="entry name" value="PENTATRICOPEPTIDE REPEAT-CONTAINING PROTEIN"/>
    <property type="match status" value="1"/>
</dbReference>
<dbReference type="GO" id="GO:0009451">
    <property type="term" value="P:RNA modification"/>
    <property type="evidence" value="ECO:0007669"/>
    <property type="project" value="InterPro"/>
</dbReference>
<evidence type="ECO:0000256" key="1">
    <source>
        <dbReference type="ARBA" id="ARBA00022737"/>
    </source>
</evidence>
<dbReference type="InterPro" id="IPR046960">
    <property type="entry name" value="PPR_At4g14850-like_plant"/>
</dbReference>
<feature type="repeat" description="PPR" evidence="2">
    <location>
        <begin position="438"/>
        <end position="472"/>
    </location>
</feature>
<dbReference type="PANTHER" id="PTHR47926:SF417">
    <property type="entry name" value="PENTACOTRIPEPTIDE-REPEAT REGION OF PRORP DOMAIN-CONTAINING PROTEIN"/>
    <property type="match status" value="1"/>
</dbReference>
<dbReference type="Gramene" id="ERN09425">
    <property type="protein sequence ID" value="ERN09425"/>
    <property type="gene ID" value="AMTR_s00029p00062420"/>
</dbReference>
<dbReference type="InterPro" id="IPR011990">
    <property type="entry name" value="TPR-like_helical_dom_sf"/>
</dbReference>
<accession>W1PQD0</accession>
<dbReference type="GO" id="GO:0003723">
    <property type="term" value="F:RNA binding"/>
    <property type="evidence" value="ECO:0007669"/>
    <property type="project" value="InterPro"/>
</dbReference>
<keyword evidence="4" id="KW-1185">Reference proteome</keyword>
<dbReference type="InterPro" id="IPR002885">
    <property type="entry name" value="PPR_rpt"/>
</dbReference>
<reference evidence="4" key="1">
    <citation type="journal article" date="2013" name="Science">
        <title>The Amborella genome and the evolution of flowering plants.</title>
        <authorList>
            <consortium name="Amborella Genome Project"/>
        </authorList>
    </citation>
    <scope>NUCLEOTIDE SEQUENCE [LARGE SCALE GENOMIC DNA]</scope>
</reference>
<dbReference type="Pfam" id="PF01535">
    <property type="entry name" value="PPR"/>
    <property type="match status" value="2"/>
</dbReference>
<protein>
    <recommendedName>
        <fullName evidence="5">Pentacotripeptide-repeat region of PRORP domain-containing protein</fullName>
    </recommendedName>
</protein>
<evidence type="ECO:0000313" key="4">
    <source>
        <dbReference type="Proteomes" id="UP000017836"/>
    </source>
</evidence>
<keyword evidence="1" id="KW-0677">Repeat</keyword>